<keyword evidence="1" id="KW-0779">Telomere</keyword>
<keyword evidence="1" id="KW-0808">Transferase</keyword>
<dbReference type="GO" id="GO:0003720">
    <property type="term" value="F:telomerase activity"/>
    <property type="evidence" value="ECO:0007669"/>
    <property type="project" value="InterPro"/>
</dbReference>
<keyword evidence="1" id="KW-0548">Nucleotidyltransferase</keyword>
<comment type="caution">
    <text evidence="4">The sequence shown here is derived from an EMBL/GenBank/DDBJ whole genome shotgun (WGS) entry which is preliminary data.</text>
</comment>
<dbReference type="InterPro" id="IPR000477">
    <property type="entry name" value="RT_dom"/>
</dbReference>
<dbReference type="CDD" id="cd01648">
    <property type="entry name" value="TERT"/>
    <property type="match status" value="1"/>
</dbReference>
<dbReference type="GO" id="GO:0007004">
    <property type="term" value="P:telomere maintenance via telomerase"/>
    <property type="evidence" value="ECO:0007669"/>
    <property type="project" value="TreeGrafter"/>
</dbReference>
<keyword evidence="1" id="KW-0460">Magnesium</keyword>
<reference evidence="4" key="1">
    <citation type="submission" date="2018-07" db="EMBL/GenBank/DDBJ databases">
        <title>Annotation of Aphanomyces astaci genome assembly.</title>
        <authorList>
            <person name="Studholme D.J."/>
        </authorList>
    </citation>
    <scope>NUCLEOTIDE SEQUENCE [LARGE SCALE GENOMIC DNA]</scope>
    <source>
        <strain evidence="4">Pc</strain>
    </source>
</reference>
<dbReference type="GO" id="GO:0070034">
    <property type="term" value="F:telomerase RNA binding"/>
    <property type="evidence" value="ECO:0007669"/>
    <property type="project" value="TreeGrafter"/>
</dbReference>
<protein>
    <recommendedName>
        <fullName evidence="1">Telomerase reverse transcriptase</fullName>
        <ecNumber evidence="1">2.7.7.49</ecNumber>
    </recommendedName>
    <alternativeName>
        <fullName evidence="1">Telomerase catalytic subunit</fullName>
    </alternativeName>
</protein>
<evidence type="ECO:0000313" key="5">
    <source>
        <dbReference type="Proteomes" id="UP000284702"/>
    </source>
</evidence>
<dbReference type="Proteomes" id="UP000284702">
    <property type="component" value="Unassembled WGS sequence"/>
</dbReference>
<keyword evidence="1" id="KW-0479">Metal-binding</keyword>
<evidence type="ECO:0000313" key="4">
    <source>
        <dbReference type="EMBL" id="RQM20042.1"/>
    </source>
</evidence>
<dbReference type="InterPro" id="IPR003545">
    <property type="entry name" value="Telomerase_RT"/>
</dbReference>
<dbReference type="EC" id="2.7.7.49" evidence="1"/>
<gene>
    <name evidence="4" type="ORF">B5M09_008514</name>
</gene>
<evidence type="ECO:0000256" key="2">
    <source>
        <dbReference type="SAM" id="MobiDB-lite"/>
    </source>
</evidence>
<dbReference type="GO" id="GO:0000333">
    <property type="term" value="C:telomerase catalytic core complex"/>
    <property type="evidence" value="ECO:0007669"/>
    <property type="project" value="TreeGrafter"/>
</dbReference>
<keyword evidence="1" id="KW-0158">Chromosome</keyword>
<dbReference type="PANTHER" id="PTHR12066">
    <property type="entry name" value="TELOMERASE REVERSE TRANSCRIPTASE"/>
    <property type="match status" value="1"/>
</dbReference>
<comment type="function">
    <text evidence="1">Telomerase is a ribonucleoprotein enzyme essential for the replication of chromosome termini in most eukaryotes. It elongates telomeres. It is a reverse transcriptase that adds simple sequence repeats to chromosome ends by copying a template sequence within the RNA component of the enzyme.</text>
</comment>
<evidence type="ECO:0000259" key="3">
    <source>
        <dbReference type="PROSITE" id="PS50878"/>
    </source>
</evidence>
<organism evidence="4 5">
    <name type="scientific">Aphanomyces astaci</name>
    <name type="common">Crayfish plague agent</name>
    <dbReference type="NCBI Taxonomy" id="112090"/>
    <lineage>
        <taxon>Eukaryota</taxon>
        <taxon>Sar</taxon>
        <taxon>Stramenopiles</taxon>
        <taxon>Oomycota</taxon>
        <taxon>Saprolegniomycetes</taxon>
        <taxon>Saprolegniales</taxon>
        <taxon>Verrucalvaceae</taxon>
        <taxon>Aphanomyces</taxon>
    </lineage>
</organism>
<keyword evidence="1" id="KW-0695">RNA-directed DNA polymerase</keyword>
<dbReference type="GO" id="GO:0042162">
    <property type="term" value="F:telomeric DNA binding"/>
    <property type="evidence" value="ECO:0007669"/>
    <property type="project" value="TreeGrafter"/>
</dbReference>
<feature type="domain" description="Reverse transcriptase" evidence="3">
    <location>
        <begin position="362"/>
        <end position="608"/>
    </location>
</feature>
<dbReference type="PROSITE" id="PS50878">
    <property type="entry name" value="RT_POL"/>
    <property type="match status" value="1"/>
</dbReference>
<keyword evidence="1" id="KW-0539">Nucleus</keyword>
<accession>A0A425CSN9</accession>
<dbReference type="VEuPathDB" id="FungiDB:H257_06075"/>
<keyword evidence="5" id="KW-1185">Reference proteome</keyword>
<comment type="subcellular location">
    <subcellularLocation>
        <location evidence="1">Nucleus</location>
    </subcellularLocation>
    <subcellularLocation>
        <location evidence="1">Chromosome</location>
        <location evidence="1">Telomere</location>
    </subcellularLocation>
</comment>
<comment type="catalytic activity">
    <reaction evidence="1">
        <text>DNA(n) + a 2'-deoxyribonucleoside 5'-triphosphate = DNA(n+1) + diphosphate</text>
        <dbReference type="Rhea" id="RHEA:22508"/>
        <dbReference type="Rhea" id="RHEA-COMP:17339"/>
        <dbReference type="Rhea" id="RHEA-COMP:17340"/>
        <dbReference type="ChEBI" id="CHEBI:33019"/>
        <dbReference type="ChEBI" id="CHEBI:61560"/>
        <dbReference type="ChEBI" id="CHEBI:173112"/>
        <dbReference type="EC" id="2.7.7.49"/>
    </reaction>
</comment>
<evidence type="ECO:0000256" key="1">
    <source>
        <dbReference type="RuleBase" id="RU365061"/>
    </source>
</evidence>
<dbReference type="PANTHER" id="PTHR12066:SF0">
    <property type="entry name" value="TELOMERASE REVERSE TRANSCRIPTASE"/>
    <property type="match status" value="1"/>
</dbReference>
<dbReference type="GO" id="GO:0046872">
    <property type="term" value="F:metal ion binding"/>
    <property type="evidence" value="ECO:0007669"/>
    <property type="project" value="UniProtKB-KW"/>
</dbReference>
<dbReference type="AlphaFoldDB" id="A0A425CSN9"/>
<proteinExistence type="inferred from homology"/>
<dbReference type="EMBL" id="MZMZ02004068">
    <property type="protein sequence ID" value="RQM20042.1"/>
    <property type="molecule type" value="Genomic_DNA"/>
</dbReference>
<comment type="similarity">
    <text evidence="1">Belongs to the reverse transcriptase family. Telomerase subfamily.</text>
</comment>
<dbReference type="GO" id="GO:0000781">
    <property type="term" value="C:chromosome, telomeric region"/>
    <property type="evidence" value="ECO:0007669"/>
    <property type="project" value="UniProtKB-SubCell"/>
</dbReference>
<name>A0A425CSN9_APHAT</name>
<feature type="region of interest" description="Disordered" evidence="2">
    <location>
        <begin position="296"/>
        <end position="329"/>
    </location>
</feature>
<dbReference type="Gene3D" id="3.30.70.2630">
    <property type="match status" value="1"/>
</dbReference>
<dbReference type="Pfam" id="PF00078">
    <property type="entry name" value="RVT_1"/>
    <property type="match status" value="1"/>
</dbReference>
<dbReference type="Gene3D" id="1.10.132.70">
    <property type="match status" value="1"/>
</dbReference>
<sequence>MVDQVGSSYTRLSAEFVRSTIGFEPWMEGDNNIQAHLQQTFVARRHTATDVAATRYCREVSMTQSDVVESAINTLLQRKRYGKDTSTNLLTLGYGMASPGANNHFLANDLSCYYPNTLVAMLKSNEWVQLHLHIGDDLMKHILLNHNVFVLMANTTDCYIQLAGDNIRFAKTSTGPMESSVSIRRVMYARGHSSHPPSVQLKHSILSPLNPSKEAARRVVATILRLNNAKRLDKRGQNLVPIVQDMMNRFKACDVGGSVRRMCALPGACVAILKMCRLHHQTARVTVDMELEDDGFASQDESTSSHRKKRPNLASENASPAKRRKRQSNQETIADLLQFHTPKEQVSRTLGTLDLAQDHLTRVPSAVPPTTPFPISTIRFEPKSHGVRPIMNLSKKPVGGGVSVNRTLRLAHHVLRHESQWGLGASVANMHEIGRRFGSFRQEWMAGNDVRRPLYFVTVDIERCFDTINSRRLLKMLPRVLTQDRYMLRRHYVVQSTKAGIKYKVHVDGVVYDYIQRRDLIKLLQSHLLSNYVTMESELFLQTQVGQDLLLRYTDDFLFLTTNKAHAETFQAIMHRGSKRYGCRVNPRKTQTNLLVRHQLLRWCGLTNMYHIIAVVAVKYVYMMLGLPRPTMYWNMAFFHRGLVMLWQKLYGQIRKHCPNALTWSKV</sequence>